<dbReference type="Proteomes" id="UP000887576">
    <property type="component" value="Unplaced"/>
</dbReference>
<evidence type="ECO:0000313" key="1">
    <source>
        <dbReference type="Proteomes" id="UP000887576"/>
    </source>
</evidence>
<sequence>MADRGTEYHVQKIQLLEEAIALTEQFLSARKTRLEIQAEIEELKAATTTLHLKKQIIKEAMELVRKQNE</sequence>
<organism evidence="1 2">
    <name type="scientific">Panagrolaimus sp. JU765</name>
    <dbReference type="NCBI Taxonomy" id="591449"/>
    <lineage>
        <taxon>Eukaryota</taxon>
        <taxon>Metazoa</taxon>
        <taxon>Ecdysozoa</taxon>
        <taxon>Nematoda</taxon>
        <taxon>Chromadorea</taxon>
        <taxon>Rhabditida</taxon>
        <taxon>Tylenchina</taxon>
        <taxon>Panagrolaimomorpha</taxon>
        <taxon>Panagrolaimoidea</taxon>
        <taxon>Panagrolaimidae</taxon>
        <taxon>Panagrolaimus</taxon>
    </lineage>
</organism>
<evidence type="ECO:0000313" key="2">
    <source>
        <dbReference type="WBParaSite" id="JU765_v2.g3758.t1"/>
    </source>
</evidence>
<protein>
    <submittedName>
        <fullName evidence="2">Uncharacterized protein</fullName>
    </submittedName>
</protein>
<accession>A0AC34R5X4</accession>
<proteinExistence type="predicted"/>
<reference evidence="2" key="1">
    <citation type="submission" date="2022-11" db="UniProtKB">
        <authorList>
            <consortium name="WormBaseParasite"/>
        </authorList>
    </citation>
    <scope>IDENTIFICATION</scope>
</reference>
<name>A0AC34R5X4_9BILA</name>
<dbReference type="WBParaSite" id="JU765_v2.g3758.t1">
    <property type="protein sequence ID" value="JU765_v2.g3758.t1"/>
    <property type="gene ID" value="JU765_v2.g3758"/>
</dbReference>